<dbReference type="PANTHER" id="PTHR42837:SF2">
    <property type="entry name" value="MEMBRANE METALLOPROTEASE ARASP2, CHLOROPLASTIC-RELATED"/>
    <property type="match status" value="1"/>
</dbReference>
<evidence type="ECO:0000256" key="5">
    <source>
        <dbReference type="ARBA" id="ARBA00022692"/>
    </source>
</evidence>
<comment type="cofactor">
    <cofactor evidence="1">
        <name>Zn(2+)</name>
        <dbReference type="ChEBI" id="CHEBI:29105"/>
    </cofactor>
</comment>
<keyword evidence="7" id="KW-0862">Zinc</keyword>
<keyword evidence="5 11" id="KW-0812">Transmembrane</keyword>
<feature type="transmembrane region" description="Helical" evidence="11">
    <location>
        <begin position="319"/>
        <end position="340"/>
    </location>
</feature>
<keyword evidence="10 11" id="KW-0472">Membrane</keyword>
<comment type="similarity">
    <text evidence="3">Belongs to the peptidase M50B family.</text>
</comment>
<evidence type="ECO:0000313" key="13">
    <source>
        <dbReference type="EMBL" id="PIR43461.1"/>
    </source>
</evidence>
<comment type="caution">
    <text evidence="13">The sequence shown here is derived from an EMBL/GenBank/DDBJ whole genome shotgun (WGS) entry which is preliminary data.</text>
</comment>
<dbReference type="GO" id="GO:0016020">
    <property type="term" value="C:membrane"/>
    <property type="evidence" value="ECO:0007669"/>
    <property type="project" value="UniProtKB-SubCell"/>
</dbReference>
<evidence type="ECO:0000256" key="2">
    <source>
        <dbReference type="ARBA" id="ARBA00004141"/>
    </source>
</evidence>
<name>A0A2H0RAA3_UNCKA</name>
<evidence type="ECO:0000259" key="12">
    <source>
        <dbReference type="Pfam" id="PF02163"/>
    </source>
</evidence>
<proteinExistence type="inferred from homology"/>
<dbReference type="CDD" id="cd06163">
    <property type="entry name" value="S2P-M50_PDZ_RseP-like"/>
    <property type="match status" value="1"/>
</dbReference>
<feature type="transmembrane region" description="Helical" evidence="11">
    <location>
        <begin position="374"/>
        <end position="392"/>
    </location>
</feature>
<dbReference type="Proteomes" id="UP000230214">
    <property type="component" value="Unassembled WGS sequence"/>
</dbReference>
<reference evidence="13 14" key="1">
    <citation type="submission" date="2017-09" db="EMBL/GenBank/DDBJ databases">
        <title>Depth-based differentiation of microbial function through sediment-hosted aquifers and enrichment of novel symbionts in the deep terrestrial subsurface.</title>
        <authorList>
            <person name="Probst A.J."/>
            <person name="Ladd B."/>
            <person name="Jarett J.K."/>
            <person name="Geller-Mcgrath D.E."/>
            <person name="Sieber C.M."/>
            <person name="Emerson J.B."/>
            <person name="Anantharaman K."/>
            <person name="Thomas B.C."/>
            <person name="Malmstrom R."/>
            <person name="Stieglmeier M."/>
            <person name="Klingl A."/>
            <person name="Woyke T."/>
            <person name="Ryan C.M."/>
            <person name="Banfield J.F."/>
        </authorList>
    </citation>
    <scope>NUCLEOTIDE SEQUENCE [LARGE SCALE GENOMIC DNA]</scope>
    <source>
        <strain evidence="13">CG10_big_fil_rev_8_21_14_0_10_32_10</strain>
    </source>
</reference>
<organism evidence="13 14">
    <name type="scientific">candidate division WWE3 bacterium CG10_big_fil_rev_8_21_14_0_10_32_10</name>
    <dbReference type="NCBI Taxonomy" id="1975090"/>
    <lineage>
        <taxon>Bacteria</taxon>
        <taxon>Katanobacteria</taxon>
    </lineage>
</organism>
<evidence type="ECO:0000313" key="14">
    <source>
        <dbReference type="Proteomes" id="UP000230214"/>
    </source>
</evidence>
<dbReference type="AlphaFoldDB" id="A0A2H0RAA3"/>
<evidence type="ECO:0000256" key="11">
    <source>
        <dbReference type="SAM" id="Phobius"/>
    </source>
</evidence>
<evidence type="ECO:0000256" key="6">
    <source>
        <dbReference type="ARBA" id="ARBA00022801"/>
    </source>
</evidence>
<dbReference type="InterPro" id="IPR008915">
    <property type="entry name" value="Peptidase_M50"/>
</dbReference>
<evidence type="ECO:0000256" key="3">
    <source>
        <dbReference type="ARBA" id="ARBA00007931"/>
    </source>
</evidence>
<evidence type="ECO:0000256" key="7">
    <source>
        <dbReference type="ARBA" id="ARBA00022833"/>
    </source>
</evidence>
<keyword evidence="4" id="KW-0645">Protease</keyword>
<dbReference type="PANTHER" id="PTHR42837">
    <property type="entry name" value="REGULATOR OF SIGMA-E PROTEASE RSEP"/>
    <property type="match status" value="1"/>
</dbReference>
<evidence type="ECO:0000256" key="1">
    <source>
        <dbReference type="ARBA" id="ARBA00001947"/>
    </source>
</evidence>
<dbReference type="GO" id="GO:0004222">
    <property type="term" value="F:metalloendopeptidase activity"/>
    <property type="evidence" value="ECO:0007669"/>
    <property type="project" value="InterPro"/>
</dbReference>
<protein>
    <recommendedName>
        <fullName evidence="12">Peptidase M50 domain-containing protein</fullName>
    </recommendedName>
</protein>
<evidence type="ECO:0000256" key="8">
    <source>
        <dbReference type="ARBA" id="ARBA00022989"/>
    </source>
</evidence>
<feature type="transmembrane region" description="Helical" evidence="11">
    <location>
        <begin position="91"/>
        <end position="115"/>
    </location>
</feature>
<evidence type="ECO:0000256" key="4">
    <source>
        <dbReference type="ARBA" id="ARBA00022670"/>
    </source>
</evidence>
<comment type="subcellular location">
    <subcellularLocation>
        <location evidence="2">Membrane</location>
        <topology evidence="2">Multi-pass membrane protein</topology>
    </subcellularLocation>
</comment>
<keyword evidence="6" id="KW-0378">Hydrolase</keyword>
<evidence type="ECO:0000256" key="9">
    <source>
        <dbReference type="ARBA" id="ARBA00023049"/>
    </source>
</evidence>
<sequence length="395" mass="44341">MTFIIFFLTLSTLILIHELGHFTAAKMNGVKVHEFGLGLPPKIFGKKYGETEYTLNWLPIGGFVRIEGEDPAEKVADPKRSFQNKRVTVRMIILLAGVFMNFFLAVVLFYLFFLFNGFVSSPMVKFTNYSFVGANVKNVETVISGIAGDNIKEKVYPGDTIFNASYDSINLNDYVISEFSTHEKQKNVSILSSVKLKDFQSFIDKSEGPVKIYLYNVQTQESRTITVTPSYDERLKRKIIGVYLGSVFYLDYNKSFYTKTFSGFIHSYNILVYSGQTFSNLISYSFATKNIAPVSEGVSGPVGIFSVIQGVLASKSPNIIWILLDLVALLSLSLAFMNMLPIPALDGGRALFVFIEGVTRKKINPVIESEIHKYGMIFLLVLLAIITFKDVLNLF</sequence>
<evidence type="ECO:0000256" key="10">
    <source>
        <dbReference type="ARBA" id="ARBA00023136"/>
    </source>
</evidence>
<keyword evidence="8 11" id="KW-1133">Transmembrane helix</keyword>
<feature type="domain" description="Peptidase M50" evidence="12">
    <location>
        <begin position="6"/>
        <end position="382"/>
    </location>
</feature>
<dbReference type="InterPro" id="IPR004387">
    <property type="entry name" value="Pept_M50_Zn"/>
</dbReference>
<accession>A0A2H0RAA3</accession>
<dbReference type="EMBL" id="PCXU01000023">
    <property type="protein sequence ID" value="PIR43461.1"/>
    <property type="molecule type" value="Genomic_DNA"/>
</dbReference>
<dbReference type="Pfam" id="PF02163">
    <property type="entry name" value="Peptidase_M50"/>
    <property type="match status" value="1"/>
</dbReference>
<gene>
    <name evidence="13" type="ORF">COV24_02560</name>
</gene>
<dbReference type="GO" id="GO:0006508">
    <property type="term" value="P:proteolysis"/>
    <property type="evidence" value="ECO:0007669"/>
    <property type="project" value="UniProtKB-KW"/>
</dbReference>
<keyword evidence="9" id="KW-0482">Metalloprotease</keyword>